<evidence type="ECO:0000313" key="1">
    <source>
        <dbReference type="EMBL" id="TKW65654.1"/>
    </source>
</evidence>
<reference evidence="1 2" key="1">
    <citation type="journal article" date="2017" name="Nat. Commun.">
        <title>In situ click chemistry generation of cyclooxygenase-2 inhibitors.</title>
        <authorList>
            <person name="Bhardwaj A."/>
            <person name="Kaur J."/>
            <person name="Wuest M."/>
            <person name="Wuest F."/>
        </authorList>
    </citation>
    <scope>NUCLEOTIDE SEQUENCE [LARGE SCALE GENOMIC DNA]</scope>
    <source>
        <strain evidence="1">S2_012_000_R3_94</strain>
    </source>
</reference>
<dbReference type="Proteomes" id="UP000315344">
    <property type="component" value="Unassembled WGS sequence"/>
</dbReference>
<name>A0A533I5H2_PARDE</name>
<gene>
    <name evidence="1" type="ORF">DI616_13640</name>
</gene>
<protein>
    <submittedName>
        <fullName evidence="1">Permease</fullName>
    </submittedName>
</protein>
<accession>A0A533I5H2</accession>
<proteinExistence type="predicted"/>
<dbReference type="EMBL" id="VAFL01000011">
    <property type="protein sequence ID" value="TKW65654.1"/>
    <property type="molecule type" value="Genomic_DNA"/>
</dbReference>
<organism evidence="1 2">
    <name type="scientific">Paracoccus denitrificans</name>
    <dbReference type="NCBI Taxonomy" id="266"/>
    <lineage>
        <taxon>Bacteria</taxon>
        <taxon>Pseudomonadati</taxon>
        <taxon>Pseudomonadota</taxon>
        <taxon>Alphaproteobacteria</taxon>
        <taxon>Rhodobacterales</taxon>
        <taxon>Paracoccaceae</taxon>
        <taxon>Paracoccus</taxon>
    </lineage>
</organism>
<sequence length="116" mass="12763">MTVNFDPGKEQPEGPFLPQSAMDDIEIAGLLFRGCAEDLTRLQQKLRAGEVGELKDAVKVARELRSATQMMLEERNKVEKLRKEIAGSVGDGCFDLDAARDEIGRRLACLRRAGGS</sequence>
<comment type="caution">
    <text evidence="1">The sequence shown here is derived from an EMBL/GenBank/DDBJ whole genome shotgun (WGS) entry which is preliminary data.</text>
</comment>
<evidence type="ECO:0000313" key="2">
    <source>
        <dbReference type="Proteomes" id="UP000315344"/>
    </source>
</evidence>
<dbReference type="AlphaFoldDB" id="A0A533I5H2"/>